<sequence length="147" mass="15482">MDSSLTNIGFVVAVQPPSSQPGSGSTGLGIENTAISGVTTAVADTNDCSLLAAFIRLGEWVLGPVYSSSADAADHLIDDPDLEDANNTMGADDSAFPAHDEAAQAGRRQNNVKYYGEGRKMSNIRPQNGINYFCKNVGSDQAGRVWE</sequence>
<keyword evidence="2" id="KW-1185">Reference proteome</keyword>
<name>A0AAD8UJF5_GLOAC</name>
<protein>
    <submittedName>
        <fullName evidence="1">Uncharacterized protein</fullName>
    </submittedName>
</protein>
<proteinExistence type="predicted"/>
<comment type="caution">
    <text evidence="1">The sequence shown here is derived from an EMBL/GenBank/DDBJ whole genome shotgun (WGS) entry which is preliminary data.</text>
</comment>
<dbReference type="InterPro" id="IPR012334">
    <property type="entry name" value="Pectin_lyas_fold"/>
</dbReference>
<evidence type="ECO:0000313" key="1">
    <source>
        <dbReference type="EMBL" id="KAK1720129.1"/>
    </source>
</evidence>
<reference evidence="1" key="1">
    <citation type="submission" date="2021-12" db="EMBL/GenBank/DDBJ databases">
        <title>Comparative genomics, transcriptomics and evolutionary studies reveal genomic signatures of adaptation to plant cell wall in hemibiotrophic fungi.</title>
        <authorList>
            <consortium name="DOE Joint Genome Institute"/>
            <person name="Baroncelli R."/>
            <person name="Diaz J.F."/>
            <person name="Benocci T."/>
            <person name="Peng M."/>
            <person name="Battaglia E."/>
            <person name="Haridas S."/>
            <person name="Andreopoulos W."/>
            <person name="Labutti K."/>
            <person name="Pangilinan J."/>
            <person name="Floch G.L."/>
            <person name="Makela M.R."/>
            <person name="Henrissat B."/>
            <person name="Grigoriev I.V."/>
            <person name="Crouch J.A."/>
            <person name="De Vries R.P."/>
            <person name="Sukno S.A."/>
            <person name="Thon M.R."/>
        </authorList>
    </citation>
    <scope>NUCLEOTIDE SEQUENCE</scope>
    <source>
        <strain evidence="1">CBS 112980</strain>
    </source>
</reference>
<accession>A0AAD8UJF5</accession>
<dbReference type="Gene3D" id="2.160.20.10">
    <property type="entry name" value="Single-stranded right-handed beta-helix, Pectin lyase-like"/>
    <property type="match status" value="1"/>
</dbReference>
<gene>
    <name evidence="1" type="ORF">BDZ83DRAFT_654641</name>
</gene>
<organism evidence="1 2">
    <name type="scientific">Glomerella acutata</name>
    <name type="common">Colletotrichum acutatum</name>
    <dbReference type="NCBI Taxonomy" id="27357"/>
    <lineage>
        <taxon>Eukaryota</taxon>
        <taxon>Fungi</taxon>
        <taxon>Dikarya</taxon>
        <taxon>Ascomycota</taxon>
        <taxon>Pezizomycotina</taxon>
        <taxon>Sordariomycetes</taxon>
        <taxon>Hypocreomycetidae</taxon>
        <taxon>Glomerellales</taxon>
        <taxon>Glomerellaceae</taxon>
        <taxon>Colletotrichum</taxon>
        <taxon>Colletotrichum acutatum species complex</taxon>
    </lineage>
</organism>
<dbReference type="Proteomes" id="UP001244207">
    <property type="component" value="Unassembled WGS sequence"/>
</dbReference>
<dbReference type="EMBL" id="JAHMHS010000093">
    <property type="protein sequence ID" value="KAK1720129.1"/>
    <property type="molecule type" value="Genomic_DNA"/>
</dbReference>
<evidence type="ECO:0000313" key="2">
    <source>
        <dbReference type="Proteomes" id="UP001244207"/>
    </source>
</evidence>
<dbReference type="GeneID" id="85394633"/>
<dbReference type="AlphaFoldDB" id="A0AAD8UJF5"/>
<dbReference type="RefSeq" id="XP_060361640.1">
    <property type="nucleotide sequence ID" value="XM_060510734.1"/>
</dbReference>